<feature type="domain" description="C2H2-type" evidence="6">
    <location>
        <begin position="94"/>
        <end position="121"/>
    </location>
</feature>
<dbReference type="PANTHER" id="PTHR24379">
    <property type="entry name" value="KRAB AND ZINC FINGER DOMAIN-CONTAINING"/>
    <property type="match status" value="1"/>
</dbReference>
<dbReference type="GO" id="GO:0008270">
    <property type="term" value="F:zinc ion binding"/>
    <property type="evidence" value="ECO:0007669"/>
    <property type="project" value="UniProtKB-KW"/>
</dbReference>
<evidence type="ECO:0000256" key="5">
    <source>
        <dbReference type="PROSITE-ProRule" id="PRU00042"/>
    </source>
</evidence>
<keyword evidence="1" id="KW-0479">Metal-binding</keyword>
<reference evidence="7 8" key="1">
    <citation type="submission" date="2024-04" db="EMBL/GenBank/DDBJ databases">
        <authorList>
            <person name="Rising A."/>
            <person name="Reimegard J."/>
            <person name="Sonavane S."/>
            <person name="Akerstrom W."/>
            <person name="Nylinder S."/>
            <person name="Hedman E."/>
            <person name="Kallberg Y."/>
        </authorList>
    </citation>
    <scope>NUCLEOTIDE SEQUENCE [LARGE SCALE GENOMIC DNA]</scope>
</reference>
<dbReference type="AlphaFoldDB" id="A0AAV1ZSK5"/>
<dbReference type="PROSITE" id="PS50157">
    <property type="entry name" value="ZINC_FINGER_C2H2_2"/>
    <property type="match status" value="4"/>
</dbReference>
<sequence>MESCEDSDYDALYRKLMNDGRPVYCCTICQFQSYETYKIRRHIRTHTGEKPFSCPHCGQRFSRKEHAKRHLTNQHGAEICKNQGKQKIEGHPLYRCVVCQYRTPLAGNIKCHVRTHTGERPFSCLHCGQRFRRKCHLQQHSVVHGENFDLNI</sequence>
<evidence type="ECO:0000256" key="1">
    <source>
        <dbReference type="ARBA" id="ARBA00022723"/>
    </source>
</evidence>
<evidence type="ECO:0000313" key="8">
    <source>
        <dbReference type="Proteomes" id="UP001497382"/>
    </source>
</evidence>
<dbReference type="GO" id="GO:0006355">
    <property type="term" value="P:regulation of DNA-templated transcription"/>
    <property type="evidence" value="ECO:0007669"/>
    <property type="project" value="UniProtKB-ARBA"/>
</dbReference>
<dbReference type="Proteomes" id="UP001497382">
    <property type="component" value="Unassembled WGS sequence"/>
</dbReference>
<name>A0AAV1ZSK5_9ARAC</name>
<evidence type="ECO:0000256" key="2">
    <source>
        <dbReference type="ARBA" id="ARBA00022737"/>
    </source>
</evidence>
<dbReference type="SUPFAM" id="SSF57667">
    <property type="entry name" value="beta-beta-alpha zinc fingers"/>
    <property type="match status" value="2"/>
</dbReference>
<dbReference type="EMBL" id="CAXIEN010000075">
    <property type="protein sequence ID" value="CAL1274206.1"/>
    <property type="molecule type" value="Genomic_DNA"/>
</dbReference>
<keyword evidence="3 5" id="KW-0863">Zinc-finger</keyword>
<keyword evidence="2" id="KW-0677">Repeat</keyword>
<dbReference type="PROSITE" id="PS00028">
    <property type="entry name" value="ZINC_FINGER_C2H2_1"/>
    <property type="match status" value="2"/>
</dbReference>
<dbReference type="FunFam" id="3.30.160.60:FF:000100">
    <property type="entry name" value="Zinc finger 45-like"/>
    <property type="match status" value="1"/>
</dbReference>
<gene>
    <name evidence="7" type="ORF">LARSCL_LOCUS7345</name>
</gene>
<dbReference type="Gene3D" id="3.30.160.60">
    <property type="entry name" value="Classic Zinc Finger"/>
    <property type="match status" value="4"/>
</dbReference>
<keyword evidence="4" id="KW-0862">Zinc</keyword>
<feature type="domain" description="C2H2-type" evidence="6">
    <location>
        <begin position="24"/>
        <end position="51"/>
    </location>
</feature>
<dbReference type="InterPro" id="IPR036236">
    <property type="entry name" value="Znf_C2H2_sf"/>
</dbReference>
<dbReference type="InterPro" id="IPR013087">
    <property type="entry name" value="Znf_C2H2_type"/>
</dbReference>
<evidence type="ECO:0000259" key="6">
    <source>
        <dbReference type="PROSITE" id="PS50157"/>
    </source>
</evidence>
<keyword evidence="8" id="KW-1185">Reference proteome</keyword>
<comment type="caution">
    <text evidence="7">The sequence shown here is derived from an EMBL/GenBank/DDBJ whole genome shotgun (WGS) entry which is preliminary data.</text>
</comment>
<evidence type="ECO:0000313" key="7">
    <source>
        <dbReference type="EMBL" id="CAL1274206.1"/>
    </source>
</evidence>
<dbReference type="Pfam" id="PF00096">
    <property type="entry name" value="zf-C2H2"/>
    <property type="match status" value="1"/>
</dbReference>
<dbReference type="PANTHER" id="PTHR24379:SF121">
    <property type="entry name" value="C2H2-TYPE DOMAIN-CONTAINING PROTEIN"/>
    <property type="match status" value="1"/>
</dbReference>
<organism evidence="7 8">
    <name type="scientific">Larinioides sclopetarius</name>
    <dbReference type="NCBI Taxonomy" id="280406"/>
    <lineage>
        <taxon>Eukaryota</taxon>
        <taxon>Metazoa</taxon>
        <taxon>Ecdysozoa</taxon>
        <taxon>Arthropoda</taxon>
        <taxon>Chelicerata</taxon>
        <taxon>Arachnida</taxon>
        <taxon>Araneae</taxon>
        <taxon>Araneomorphae</taxon>
        <taxon>Entelegynae</taxon>
        <taxon>Araneoidea</taxon>
        <taxon>Araneidae</taxon>
        <taxon>Larinioides</taxon>
    </lineage>
</organism>
<evidence type="ECO:0000256" key="4">
    <source>
        <dbReference type="ARBA" id="ARBA00022833"/>
    </source>
</evidence>
<feature type="domain" description="C2H2-type" evidence="6">
    <location>
        <begin position="122"/>
        <end position="144"/>
    </location>
</feature>
<proteinExistence type="predicted"/>
<accession>A0AAV1ZSK5</accession>
<dbReference type="SMART" id="SM00355">
    <property type="entry name" value="ZnF_C2H2"/>
    <property type="match status" value="4"/>
</dbReference>
<feature type="domain" description="C2H2-type" evidence="6">
    <location>
        <begin position="52"/>
        <end position="78"/>
    </location>
</feature>
<protein>
    <recommendedName>
        <fullName evidence="6">C2H2-type domain-containing protein</fullName>
    </recommendedName>
</protein>
<evidence type="ECO:0000256" key="3">
    <source>
        <dbReference type="ARBA" id="ARBA00022771"/>
    </source>
</evidence>
<dbReference type="FunFam" id="3.30.160.60:FF:002343">
    <property type="entry name" value="Zinc finger protein 33A"/>
    <property type="match status" value="1"/>
</dbReference>